<protein>
    <submittedName>
        <fullName evidence="1">Uncharacterized protein</fullName>
    </submittedName>
</protein>
<name>A0A1C3VT27_9HYPH</name>
<proteinExistence type="predicted"/>
<reference evidence="1 2" key="1">
    <citation type="submission" date="2016-08" db="EMBL/GenBank/DDBJ databases">
        <authorList>
            <person name="Seilhamer J.J."/>
        </authorList>
    </citation>
    <scope>NUCLEOTIDE SEQUENCE [LARGE SCALE GENOMIC DNA]</scope>
    <source>
        <strain evidence="1 2">P1-7</strain>
    </source>
</reference>
<accession>A0A1C3VT27</accession>
<dbReference type="Proteomes" id="UP000199205">
    <property type="component" value="Unassembled WGS sequence"/>
</dbReference>
<sequence length="66" mass="7807">MRTEFRTAKQIDADKLDLQVYNLICALDSFAEKYGDDRVRDMSSQIYGMRHRVRRHMHSKDLEASS</sequence>
<dbReference type="EMBL" id="FMAF01000006">
    <property type="protein sequence ID" value="SCB30704.1"/>
    <property type="molecule type" value="Genomic_DNA"/>
</dbReference>
<gene>
    <name evidence="1" type="ORF">GA0061101_106144</name>
</gene>
<dbReference type="AlphaFoldDB" id="A0A1C3VT27"/>
<evidence type="ECO:0000313" key="1">
    <source>
        <dbReference type="EMBL" id="SCB30704.1"/>
    </source>
</evidence>
<evidence type="ECO:0000313" key="2">
    <source>
        <dbReference type="Proteomes" id="UP000199205"/>
    </source>
</evidence>
<organism evidence="1 2">
    <name type="scientific">Rhizobium lusitanum</name>
    <dbReference type="NCBI Taxonomy" id="293958"/>
    <lineage>
        <taxon>Bacteria</taxon>
        <taxon>Pseudomonadati</taxon>
        <taxon>Pseudomonadota</taxon>
        <taxon>Alphaproteobacteria</taxon>
        <taxon>Hyphomicrobiales</taxon>
        <taxon>Rhizobiaceae</taxon>
        <taxon>Rhizobium/Agrobacterium group</taxon>
        <taxon>Rhizobium</taxon>
    </lineage>
</organism>